<evidence type="ECO:0000313" key="3">
    <source>
        <dbReference type="Proteomes" id="UP000030533"/>
    </source>
</evidence>
<feature type="transmembrane region" description="Helical" evidence="1">
    <location>
        <begin position="59"/>
        <end position="82"/>
    </location>
</feature>
<feature type="transmembrane region" description="Helical" evidence="1">
    <location>
        <begin position="295"/>
        <end position="315"/>
    </location>
</feature>
<protein>
    <submittedName>
        <fullName evidence="2">Uncharacterized protein</fullName>
    </submittedName>
</protein>
<proteinExistence type="predicted"/>
<feature type="transmembrane region" description="Helical" evidence="1">
    <location>
        <begin position="7"/>
        <end position="24"/>
    </location>
</feature>
<organism evidence="2 3">
    <name type="scientific">Prochlorococcus marinus str. MIT 9314</name>
    <dbReference type="NCBI Taxonomy" id="167548"/>
    <lineage>
        <taxon>Bacteria</taxon>
        <taxon>Bacillati</taxon>
        <taxon>Cyanobacteriota</taxon>
        <taxon>Cyanophyceae</taxon>
        <taxon>Synechococcales</taxon>
        <taxon>Prochlorococcaceae</taxon>
        <taxon>Prochlorococcus</taxon>
    </lineage>
</organism>
<gene>
    <name evidence="2" type="ORF">EU98_1860</name>
</gene>
<dbReference type="EMBL" id="JNAO01000013">
    <property type="protein sequence ID" value="KGG00328.1"/>
    <property type="molecule type" value="Genomic_DNA"/>
</dbReference>
<keyword evidence="1" id="KW-0472">Membrane</keyword>
<dbReference type="RefSeq" id="WP_032516479.1">
    <property type="nucleotide sequence ID" value="NZ_JNAO01000013.1"/>
</dbReference>
<feature type="transmembrane region" description="Helical" evidence="1">
    <location>
        <begin position="321"/>
        <end position="341"/>
    </location>
</feature>
<dbReference type="Proteomes" id="UP000030533">
    <property type="component" value="Unassembled WGS sequence"/>
</dbReference>
<feature type="transmembrane region" description="Helical" evidence="1">
    <location>
        <begin position="119"/>
        <end position="137"/>
    </location>
</feature>
<feature type="transmembrane region" description="Helical" evidence="1">
    <location>
        <begin position="94"/>
        <end position="113"/>
    </location>
</feature>
<reference evidence="3" key="1">
    <citation type="journal article" date="2014" name="Sci. Data">
        <title>Genomes of diverse isolates of the marine cyanobacterium Prochlorococcus.</title>
        <authorList>
            <person name="Biller S."/>
            <person name="Berube P."/>
            <person name="Thompson J."/>
            <person name="Kelly L."/>
            <person name="Roggensack S."/>
            <person name="Awad L."/>
            <person name="Roache-Johnson K."/>
            <person name="Ding H."/>
            <person name="Giovannoni S.J."/>
            <person name="Moore L.R."/>
            <person name="Chisholm S.W."/>
        </authorList>
    </citation>
    <scope>NUCLEOTIDE SEQUENCE [LARGE SCALE GENOMIC DNA]</scope>
    <source>
        <strain evidence="3">MIT 9314</strain>
    </source>
</reference>
<comment type="caution">
    <text evidence="2">The sequence shown here is derived from an EMBL/GenBank/DDBJ whole genome shotgun (WGS) entry which is preliminary data.</text>
</comment>
<keyword evidence="1" id="KW-1133">Transmembrane helix</keyword>
<evidence type="ECO:0000313" key="2">
    <source>
        <dbReference type="EMBL" id="KGG00328.1"/>
    </source>
</evidence>
<feature type="transmembrane region" description="Helical" evidence="1">
    <location>
        <begin position="265"/>
        <end position="288"/>
    </location>
</feature>
<keyword evidence="1" id="KW-0812">Transmembrane</keyword>
<feature type="transmembrane region" description="Helical" evidence="1">
    <location>
        <begin position="167"/>
        <end position="184"/>
    </location>
</feature>
<feature type="transmembrane region" description="Helical" evidence="1">
    <location>
        <begin position="191"/>
        <end position="212"/>
    </location>
</feature>
<feature type="transmembrane region" description="Helical" evidence="1">
    <location>
        <begin position="144"/>
        <end position="161"/>
    </location>
</feature>
<name>A0A0A2AEL5_PROMR</name>
<accession>A0A0A2AEL5</accession>
<evidence type="ECO:0000256" key="1">
    <source>
        <dbReference type="SAM" id="Phobius"/>
    </source>
</evidence>
<sequence length="343" mass="40654">MSFKSSYIYIFFVLASIILVRENFDFTTGDREAYLYGEWLAGSSIRDRLTNFIFTNLKFFGEILFCLLYYRNVFKLSTLLFLSTKFKDYLNKRIVYFSILLALFAPVTLIFTSFAGKDITAIFLASELCVEISSYYYKKKAYKFKFFKIIKILIFSILLVYLRKLSAFFLLILLLNFFILFNRNQFKNLPFILFPILIISIFLFWDQLYGILYEEFYYQYLASFSENATFSKTNPNFEFDNFLQNSYQMITGVAPIHFSESFNKAFLLLFNNFLTHIFTLILGIIYFIKNLKIRNLFFFKAFFLISFFIINGFFSQNNPGGAIRFMSSVVPIYTTFIFTVLPE</sequence>
<dbReference type="AlphaFoldDB" id="A0A0A2AEL5"/>